<gene>
    <name evidence="2" type="primary">Necator_chrX.g21559</name>
    <name evidence="2" type="ORF">RB195_021398</name>
</gene>
<dbReference type="Proteomes" id="UP001303046">
    <property type="component" value="Unassembled WGS sequence"/>
</dbReference>
<keyword evidence="3" id="KW-1185">Reference proteome</keyword>
<evidence type="ECO:0000313" key="2">
    <source>
        <dbReference type="EMBL" id="KAK6759804.1"/>
    </source>
</evidence>
<evidence type="ECO:0000256" key="1">
    <source>
        <dbReference type="SAM" id="Phobius"/>
    </source>
</evidence>
<keyword evidence="1" id="KW-0812">Transmembrane</keyword>
<dbReference type="EMBL" id="JAVFWL010000006">
    <property type="protein sequence ID" value="KAK6759804.1"/>
    <property type="molecule type" value="Genomic_DNA"/>
</dbReference>
<evidence type="ECO:0000313" key="3">
    <source>
        <dbReference type="Proteomes" id="UP001303046"/>
    </source>
</evidence>
<protein>
    <submittedName>
        <fullName evidence="2">Uncharacterized protein</fullName>
    </submittedName>
</protein>
<feature type="transmembrane region" description="Helical" evidence="1">
    <location>
        <begin position="86"/>
        <end position="109"/>
    </location>
</feature>
<organism evidence="2 3">
    <name type="scientific">Necator americanus</name>
    <name type="common">Human hookworm</name>
    <dbReference type="NCBI Taxonomy" id="51031"/>
    <lineage>
        <taxon>Eukaryota</taxon>
        <taxon>Metazoa</taxon>
        <taxon>Ecdysozoa</taxon>
        <taxon>Nematoda</taxon>
        <taxon>Chromadorea</taxon>
        <taxon>Rhabditida</taxon>
        <taxon>Rhabditina</taxon>
        <taxon>Rhabditomorpha</taxon>
        <taxon>Strongyloidea</taxon>
        <taxon>Ancylostomatidae</taxon>
        <taxon>Bunostominae</taxon>
        <taxon>Necator</taxon>
    </lineage>
</organism>
<proteinExistence type="predicted"/>
<sequence>MTNESLHAGCDALHKGTEQLVKMSRRYTTPKEYAEAQNELGSCMPEFRGTLRRAITFGVLIGVPFGIYVGYMQHGRNLRAFAGKSLATWTATTMTFGAIGLMAGTYNCLRVQM</sequence>
<name>A0ABR1EAS6_NECAM</name>
<feature type="transmembrane region" description="Helical" evidence="1">
    <location>
        <begin position="54"/>
        <end position="74"/>
    </location>
</feature>
<keyword evidence="1" id="KW-0472">Membrane</keyword>
<comment type="caution">
    <text evidence="2">The sequence shown here is derived from an EMBL/GenBank/DDBJ whole genome shotgun (WGS) entry which is preliminary data.</text>
</comment>
<keyword evidence="1" id="KW-1133">Transmembrane helix</keyword>
<reference evidence="2 3" key="1">
    <citation type="submission" date="2023-08" db="EMBL/GenBank/DDBJ databases">
        <title>A Necator americanus chromosomal reference genome.</title>
        <authorList>
            <person name="Ilik V."/>
            <person name="Petrzelkova K.J."/>
            <person name="Pardy F."/>
            <person name="Fuh T."/>
            <person name="Niatou-Singa F.S."/>
            <person name="Gouil Q."/>
            <person name="Baker L."/>
            <person name="Ritchie M.E."/>
            <person name="Jex A.R."/>
            <person name="Gazzola D."/>
            <person name="Li H."/>
            <person name="Toshio Fujiwara R."/>
            <person name="Zhan B."/>
            <person name="Aroian R.V."/>
            <person name="Pafco B."/>
            <person name="Schwarz E.M."/>
        </authorList>
    </citation>
    <scope>NUCLEOTIDE SEQUENCE [LARGE SCALE GENOMIC DNA]</scope>
    <source>
        <strain evidence="2 3">Aroian</strain>
        <tissue evidence="2">Whole animal</tissue>
    </source>
</reference>
<accession>A0ABR1EAS6</accession>